<name>A0A6J4SEG1_9ACTN</name>
<dbReference type="FunFam" id="3.30.300.30:FF:000008">
    <property type="entry name" value="2,3-dihydroxybenzoate-AMP ligase"/>
    <property type="match status" value="1"/>
</dbReference>
<protein>
    <submittedName>
        <fullName evidence="5">Long-chain-fatty-acid--CoA ligase</fullName>
        <ecNumber evidence="5">6.2.1.3</ecNumber>
    </submittedName>
</protein>
<dbReference type="PANTHER" id="PTHR43767:SF1">
    <property type="entry name" value="NONRIBOSOMAL PEPTIDE SYNTHASE PES1 (EUROFUNG)-RELATED"/>
    <property type="match status" value="1"/>
</dbReference>
<sequence>AGDAPVHTWAGLAAVVARRAGGLRTRLGVGPGDRVALFAANWPGYLEALFAVWHAGAVVVPLSSRLHPREAAELLAAAGARACFATPDLADGLASCAGDAVPVIVPGEAEDAALRAAAPIAPAARDPGDDAWIFFTSGTTGRAKGARLTHGNLLAMTAAYFADVEPVSPRDAIIHVASLSHASGLFALPFVARGGPQVVPESGGFDPGELLALVARSERSTFFVPPTALRRLCRAPGLGEAPVDRLGTVLVGAAPVRPDDLRAGVAALGPRLWNGYGQGETPLTATAMSAPAIAAAIRSGDDERLGSVGVARFATRVRVVGEDDRPLPDGEVGEVVVDGPTVMAGYLDLPDASREALRGGWLHTGDLGRFGPGGHLTLVDRARDVVISGGYNVYPREVEDVLLAQPGVADAAIVGVPDPEWGERVVGYVVAEPGGAIDPEALDRRCLEAIARHKRPREYVVVDELPRNPSGKVLKGALRERYAATHGREASDAPR</sequence>
<dbReference type="PROSITE" id="PS00455">
    <property type="entry name" value="AMP_BINDING"/>
    <property type="match status" value="1"/>
</dbReference>
<evidence type="ECO:0000259" key="4">
    <source>
        <dbReference type="Pfam" id="PF13193"/>
    </source>
</evidence>
<evidence type="ECO:0000256" key="2">
    <source>
        <dbReference type="ARBA" id="ARBA00022598"/>
    </source>
</evidence>
<evidence type="ECO:0000313" key="5">
    <source>
        <dbReference type="EMBL" id="CAA9496762.1"/>
    </source>
</evidence>
<feature type="domain" description="AMP-binding enzyme C-terminal" evidence="4">
    <location>
        <begin position="397"/>
        <end position="472"/>
    </location>
</feature>
<dbReference type="InterPro" id="IPR020845">
    <property type="entry name" value="AMP-binding_CS"/>
</dbReference>
<keyword evidence="2 5" id="KW-0436">Ligase</keyword>
<dbReference type="InterPro" id="IPR025110">
    <property type="entry name" value="AMP-bd_C"/>
</dbReference>
<reference evidence="5" key="1">
    <citation type="submission" date="2020-02" db="EMBL/GenBank/DDBJ databases">
        <authorList>
            <person name="Meier V. D."/>
        </authorList>
    </citation>
    <scope>NUCLEOTIDE SEQUENCE</scope>
    <source>
        <strain evidence="5">AVDCRST_MAG13</strain>
    </source>
</reference>
<dbReference type="Pfam" id="PF00501">
    <property type="entry name" value="AMP-binding"/>
    <property type="match status" value="1"/>
</dbReference>
<dbReference type="SUPFAM" id="SSF56801">
    <property type="entry name" value="Acetyl-CoA synthetase-like"/>
    <property type="match status" value="1"/>
</dbReference>
<dbReference type="InterPro" id="IPR050237">
    <property type="entry name" value="ATP-dep_AMP-bd_enzyme"/>
</dbReference>
<dbReference type="GO" id="GO:0004467">
    <property type="term" value="F:long-chain fatty acid-CoA ligase activity"/>
    <property type="evidence" value="ECO:0007669"/>
    <property type="project" value="UniProtKB-EC"/>
</dbReference>
<dbReference type="EMBL" id="CADCVO010000322">
    <property type="protein sequence ID" value="CAA9496762.1"/>
    <property type="molecule type" value="Genomic_DNA"/>
</dbReference>
<evidence type="ECO:0000256" key="1">
    <source>
        <dbReference type="ARBA" id="ARBA00006432"/>
    </source>
</evidence>
<dbReference type="EC" id="6.2.1.3" evidence="5"/>
<accession>A0A6J4SEG1</accession>
<proteinExistence type="inferred from homology"/>
<feature type="non-terminal residue" evidence="5">
    <location>
        <position position="1"/>
    </location>
</feature>
<feature type="domain" description="AMP-dependent synthetase/ligase" evidence="3">
    <location>
        <begin position="7"/>
        <end position="347"/>
    </location>
</feature>
<dbReference type="Pfam" id="PF13193">
    <property type="entry name" value="AMP-binding_C"/>
    <property type="match status" value="1"/>
</dbReference>
<dbReference type="InterPro" id="IPR042099">
    <property type="entry name" value="ANL_N_sf"/>
</dbReference>
<dbReference type="AlphaFoldDB" id="A0A6J4SEG1"/>
<gene>
    <name evidence="5" type="ORF">AVDCRST_MAG13-2029</name>
</gene>
<dbReference type="Gene3D" id="3.30.300.30">
    <property type="match status" value="1"/>
</dbReference>
<dbReference type="Gene3D" id="3.40.50.12780">
    <property type="entry name" value="N-terminal domain of ligase-like"/>
    <property type="match status" value="1"/>
</dbReference>
<dbReference type="PANTHER" id="PTHR43767">
    <property type="entry name" value="LONG-CHAIN-FATTY-ACID--COA LIGASE"/>
    <property type="match status" value="1"/>
</dbReference>
<dbReference type="InterPro" id="IPR000873">
    <property type="entry name" value="AMP-dep_synth/lig_dom"/>
</dbReference>
<comment type="similarity">
    <text evidence="1">Belongs to the ATP-dependent AMP-binding enzyme family.</text>
</comment>
<evidence type="ECO:0000259" key="3">
    <source>
        <dbReference type="Pfam" id="PF00501"/>
    </source>
</evidence>
<organism evidence="5">
    <name type="scientific">uncultured Solirubrobacteraceae bacterium</name>
    <dbReference type="NCBI Taxonomy" id="1162706"/>
    <lineage>
        <taxon>Bacteria</taxon>
        <taxon>Bacillati</taxon>
        <taxon>Actinomycetota</taxon>
        <taxon>Thermoleophilia</taxon>
        <taxon>Solirubrobacterales</taxon>
        <taxon>Solirubrobacteraceae</taxon>
        <taxon>environmental samples</taxon>
    </lineage>
</organism>
<dbReference type="InterPro" id="IPR045851">
    <property type="entry name" value="AMP-bd_C_sf"/>
</dbReference>